<evidence type="ECO:0000256" key="1">
    <source>
        <dbReference type="SAM" id="MobiDB-lite"/>
    </source>
</evidence>
<evidence type="ECO:0000313" key="2">
    <source>
        <dbReference type="EMBL" id="KAK4322045.1"/>
    </source>
</evidence>
<sequence>MSSSCFTGFSRALWWILRLLQKNSFNLLTSLVEMQNLHPHSKTPTIDLEETGAMGAEGTVHPSLSHLGDKSQDLSV</sequence>
<gene>
    <name evidence="2" type="ORF">Pmani_007164</name>
</gene>
<feature type="compositionally biased region" description="Basic and acidic residues" evidence="1">
    <location>
        <begin position="67"/>
        <end position="76"/>
    </location>
</feature>
<dbReference type="EMBL" id="JAWZYT010000540">
    <property type="protein sequence ID" value="KAK4322045.1"/>
    <property type="molecule type" value="Genomic_DNA"/>
</dbReference>
<accession>A0AAE1Q9H5</accession>
<keyword evidence="3" id="KW-1185">Reference proteome</keyword>
<dbReference type="Proteomes" id="UP001292094">
    <property type="component" value="Unassembled WGS sequence"/>
</dbReference>
<dbReference type="AlphaFoldDB" id="A0AAE1Q9H5"/>
<protein>
    <submittedName>
        <fullName evidence="2">Uncharacterized protein</fullName>
    </submittedName>
</protein>
<comment type="caution">
    <text evidence="2">The sequence shown here is derived from an EMBL/GenBank/DDBJ whole genome shotgun (WGS) entry which is preliminary data.</text>
</comment>
<name>A0AAE1Q9H5_9EUCA</name>
<feature type="region of interest" description="Disordered" evidence="1">
    <location>
        <begin position="50"/>
        <end position="76"/>
    </location>
</feature>
<proteinExistence type="predicted"/>
<organism evidence="2 3">
    <name type="scientific">Petrolisthes manimaculis</name>
    <dbReference type="NCBI Taxonomy" id="1843537"/>
    <lineage>
        <taxon>Eukaryota</taxon>
        <taxon>Metazoa</taxon>
        <taxon>Ecdysozoa</taxon>
        <taxon>Arthropoda</taxon>
        <taxon>Crustacea</taxon>
        <taxon>Multicrustacea</taxon>
        <taxon>Malacostraca</taxon>
        <taxon>Eumalacostraca</taxon>
        <taxon>Eucarida</taxon>
        <taxon>Decapoda</taxon>
        <taxon>Pleocyemata</taxon>
        <taxon>Anomura</taxon>
        <taxon>Galatheoidea</taxon>
        <taxon>Porcellanidae</taxon>
        <taxon>Petrolisthes</taxon>
    </lineage>
</organism>
<evidence type="ECO:0000313" key="3">
    <source>
        <dbReference type="Proteomes" id="UP001292094"/>
    </source>
</evidence>
<reference evidence="2" key="1">
    <citation type="submission" date="2023-11" db="EMBL/GenBank/DDBJ databases">
        <title>Genome assemblies of two species of porcelain crab, Petrolisthes cinctipes and Petrolisthes manimaculis (Anomura: Porcellanidae).</title>
        <authorList>
            <person name="Angst P."/>
        </authorList>
    </citation>
    <scope>NUCLEOTIDE SEQUENCE</scope>
    <source>
        <strain evidence="2">PB745_02</strain>
        <tissue evidence="2">Gill</tissue>
    </source>
</reference>